<organism evidence="2 3">
    <name type="scientific">Cryptococcus neoformans Tu259-1</name>
    <dbReference type="NCBI Taxonomy" id="1230072"/>
    <lineage>
        <taxon>Eukaryota</taxon>
        <taxon>Fungi</taxon>
        <taxon>Dikarya</taxon>
        <taxon>Basidiomycota</taxon>
        <taxon>Agaricomycotina</taxon>
        <taxon>Tremellomycetes</taxon>
        <taxon>Tremellales</taxon>
        <taxon>Cryptococcaceae</taxon>
        <taxon>Cryptococcus</taxon>
        <taxon>Cryptococcus neoformans species complex</taxon>
    </lineage>
</organism>
<name>A0A854QFG5_CRYNE</name>
<dbReference type="GO" id="GO:0046982">
    <property type="term" value="F:protein heterodimerization activity"/>
    <property type="evidence" value="ECO:0007669"/>
    <property type="project" value="InterPro"/>
</dbReference>
<feature type="compositionally biased region" description="Low complexity" evidence="1">
    <location>
        <begin position="173"/>
        <end position="182"/>
    </location>
</feature>
<accession>A0A854QFG5</accession>
<evidence type="ECO:0000256" key="1">
    <source>
        <dbReference type="SAM" id="MobiDB-lite"/>
    </source>
</evidence>
<feature type="region of interest" description="Disordered" evidence="1">
    <location>
        <begin position="133"/>
        <end position="189"/>
    </location>
</feature>
<dbReference type="EMBL" id="AMKT01000040">
    <property type="protein sequence ID" value="OXG22400.1"/>
    <property type="molecule type" value="Genomic_DNA"/>
</dbReference>
<dbReference type="PANTHER" id="PTHR46469:SF1">
    <property type="entry name" value="TRANSCRIPTION INITIATION FACTOR TFIID SUBUNIT 8"/>
    <property type="match status" value="1"/>
</dbReference>
<dbReference type="GO" id="GO:0006367">
    <property type="term" value="P:transcription initiation at RNA polymerase II promoter"/>
    <property type="evidence" value="ECO:0007669"/>
    <property type="project" value="TreeGrafter"/>
</dbReference>
<gene>
    <name evidence="2" type="ORF">C361_03061</name>
</gene>
<dbReference type="CDD" id="cd00076">
    <property type="entry name" value="HFD_SF"/>
    <property type="match status" value="1"/>
</dbReference>
<proteinExistence type="predicted"/>
<dbReference type="InterPro" id="IPR009072">
    <property type="entry name" value="Histone-fold"/>
</dbReference>
<evidence type="ECO:0000313" key="2">
    <source>
        <dbReference type="EMBL" id="OXG22400.1"/>
    </source>
</evidence>
<comment type="caution">
    <text evidence="2">The sequence shown here is derived from an EMBL/GenBank/DDBJ whole genome shotgun (WGS) entry which is preliminary data.</text>
</comment>
<dbReference type="Gene3D" id="1.10.20.10">
    <property type="entry name" value="Histone, subunit A"/>
    <property type="match status" value="1"/>
</dbReference>
<feature type="compositionally biased region" description="Low complexity" evidence="1">
    <location>
        <begin position="151"/>
        <end position="160"/>
    </location>
</feature>
<dbReference type="SUPFAM" id="SSF47113">
    <property type="entry name" value="Histone-fold"/>
    <property type="match status" value="1"/>
</dbReference>
<reference evidence="2 3" key="1">
    <citation type="submission" date="2017-06" db="EMBL/GenBank/DDBJ databases">
        <title>Global population genomics of the pathogenic fungus Cryptococcus neoformans var. grubii.</title>
        <authorList>
            <person name="Cuomo C."/>
            <person name="Litvintseva A."/>
            <person name="Chen Y."/>
            <person name="Young S."/>
            <person name="Zeng Q."/>
            <person name="Chapman S."/>
            <person name="Gujja S."/>
            <person name="Saif S."/>
            <person name="Birren B."/>
        </authorList>
    </citation>
    <scope>NUCLEOTIDE SEQUENCE [LARGE SCALE GENOMIC DNA]</scope>
    <source>
        <strain evidence="2 3">Tu259-1</strain>
    </source>
</reference>
<dbReference type="OrthoDB" id="2193813at2759"/>
<sequence length="299" mass="32619">MRRKKRFRQTRSSVRVLSIPSLFVHFSNVSKVMSSTTSSLPPLPAAYIPPSAAPPFLRRLIVSALASRGFDGAEAGALTEIERLVECHIEHVLEGAKDYANLCGRRDVHAGDVVMAQEESGWRVDAMRKESKRKRRALNLQTRSSPPPSPTSTALTLPELLRQELSTESDQKLSISSLSTTRGGTGGSGEKLSYAESWMPGLPEKWTYTTSDGDYSFNVQEHVQVTSSLLDFIKLTAAERGDIPPELGLVNYRKDPGLAAGSGASADSMRVGFENGSREEERGVAVGKKRKWSVKGVEG</sequence>
<dbReference type="GO" id="GO:0005669">
    <property type="term" value="C:transcription factor TFIID complex"/>
    <property type="evidence" value="ECO:0007669"/>
    <property type="project" value="InterPro"/>
</dbReference>
<dbReference type="AlphaFoldDB" id="A0A854QFG5"/>
<dbReference type="InterPro" id="IPR037818">
    <property type="entry name" value="TAF8"/>
</dbReference>
<protein>
    <recommendedName>
        <fullName evidence="4">Transcription initiation factor TFIID subunit 8</fullName>
    </recommendedName>
</protein>
<evidence type="ECO:0000313" key="3">
    <source>
        <dbReference type="Proteomes" id="UP000199727"/>
    </source>
</evidence>
<dbReference type="Proteomes" id="UP000199727">
    <property type="component" value="Unassembled WGS sequence"/>
</dbReference>
<dbReference type="PANTHER" id="PTHR46469">
    <property type="entry name" value="TRANSCRIPTION INITIATION FACTOR TFIID SUBUNIT 8"/>
    <property type="match status" value="1"/>
</dbReference>
<evidence type="ECO:0008006" key="4">
    <source>
        <dbReference type="Google" id="ProtNLM"/>
    </source>
</evidence>